<dbReference type="Pfam" id="PF06197">
    <property type="entry name" value="DUF998"/>
    <property type="match status" value="1"/>
</dbReference>
<comment type="caution">
    <text evidence="3">The sequence shown here is derived from an EMBL/GenBank/DDBJ whole genome shotgun (WGS) entry which is preliminary data.</text>
</comment>
<evidence type="ECO:0008006" key="5">
    <source>
        <dbReference type="Google" id="ProtNLM"/>
    </source>
</evidence>
<feature type="compositionally biased region" description="Low complexity" evidence="1">
    <location>
        <begin position="283"/>
        <end position="307"/>
    </location>
</feature>
<reference evidence="3 4" key="1">
    <citation type="submission" date="2017-02" db="EMBL/GenBank/DDBJ databases">
        <authorList>
            <person name="Varghese N."/>
            <person name="Submissions S."/>
        </authorList>
    </citation>
    <scope>NUCLEOTIDE SEQUENCE [LARGE SCALE GENOMIC DNA]</scope>
    <source>
        <strain evidence="3 4">VKM Ac-1787</strain>
    </source>
</reference>
<keyword evidence="4" id="KW-1185">Reference proteome</keyword>
<organism evidence="3 4">
    <name type="scientific">Plantibacter cousiniae</name>
    <name type="common">nom. nud.</name>
    <dbReference type="NCBI Taxonomy" id="199709"/>
    <lineage>
        <taxon>Bacteria</taxon>
        <taxon>Bacillati</taxon>
        <taxon>Actinomycetota</taxon>
        <taxon>Actinomycetes</taxon>
        <taxon>Micrococcales</taxon>
        <taxon>Microbacteriaceae</taxon>
        <taxon>Plantibacter</taxon>
    </lineage>
</organism>
<proteinExistence type="predicted"/>
<gene>
    <name evidence="3" type="ORF">SAMN06295973_3234</name>
</gene>
<dbReference type="RefSeq" id="WP_079706897.1">
    <property type="nucleotide sequence ID" value="NZ_FUZO01000002.1"/>
</dbReference>
<name>A0ABY1LPM4_9MICO</name>
<sequence length="307" mass="31417">MRLQWTLASLSLTIAALLYLGLPLEALSGFPLDPSSSYLSELAASDQPTSLLFRSTDLVAGGFVVLGCLLLRGRGGRSDRRRTATLLALAVFGLGTIADVVFPMACAPSASARCAAADVAGRLGTVHMLHTASSMVALTAAATAAVLLLISVIRTPPGGTPAGDTSSARPRLVVLWVVVGVVIASSVVVTLLSVSSSATGVLPPGGGIAQRLQTAGISAMLVGTPFWLRVHDAGSTSTQPPVPPGRSWMLTGCRQSLSSLDRSLLRRRIMHRQACHAGRSGRASTKASGSAAYASASPLARASTSHG</sequence>
<keyword evidence="2" id="KW-1133">Transmembrane helix</keyword>
<dbReference type="InterPro" id="IPR009339">
    <property type="entry name" value="DUF998"/>
</dbReference>
<evidence type="ECO:0000256" key="2">
    <source>
        <dbReference type="SAM" id="Phobius"/>
    </source>
</evidence>
<feature type="region of interest" description="Disordered" evidence="1">
    <location>
        <begin position="275"/>
        <end position="307"/>
    </location>
</feature>
<dbReference type="EMBL" id="FUZO01000002">
    <property type="protein sequence ID" value="SKC70762.1"/>
    <property type="molecule type" value="Genomic_DNA"/>
</dbReference>
<dbReference type="Proteomes" id="UP000190827">
    <property type="component" value="Unassembled WGS sequence"/>
</dbReference>
<feature type="transmembrane region" description="Helical" evidence="2">
    <location>
        <begin position="132"/>
        <end position="153"/>
    </location>
</feature>
<keyword evidence="2" id="KW-0812">Transmembrane</keyword>
<accession>A0ABY1LPM4</accession>
<evidence type="ECO:0000313" key="4">
    <source>
        <dbReference type="Proteomes" id="UP000190827"/>
    </source>
</evidence>
<feature type="transmembrane region" description="Helical" evidence="2">
    <location>
        <begin position="50"/>
        <end position="71"/>
    </location>
</feature>
<evidence type="ECO:0000313" key="3">
    <source>
        <dbReference type="EMBL" id="SKC70762.1"/>
    </source>
</evidence>
<feature type="transmembrane region" description="Helical" evidence="2">
    <location>
        <begin position="83"/>
        <end position="102"/>
    </location>
</feature>
<evidence type="ECO:0000256" key="1">
    <source>
        <dbReference type="SAM" id="MobiDB-lite"/>
    </source>
</evidence>
<keyword evidence="2" id="KW-0472">Membrane</keyword>
<feature type="transmembrane region" description="Helical" evidence="2">
    <location>
        <begin position="173"/>
        <end position="194"/>
    </location>
</feature>
<protein>
    <recommendedName>
        <fullName evidence="5">DUF998 domain-containing protein</fullName>
    </recommendedName>
</protein>